<evidence type="ECO:0000259" key="10">
    <source>
        <dbReference type="PROSITE" id="PS51898"/>
    </source>
</evidence>
<evidence type="ECO:0000256" key="2">
    <source>
        <dbReference type="ARBA" id="ARBA00022490"/>
    </source>
</evidence>
<evidence type="ECO:0000313" key="12">
    <source>
        <dbReference type="EMBL" id="OGC39109.1"/>
    </source>
</evidence>
<keyword evidence="2" id="KW-0963">Cytoplasm</keyword>
<dbReference type="NCBIfam" id="NF001399">
    <property type="entry name" value="PRK00283.1"/>
    <property type="match status" value="1"/>
</dbReference>
<evidence type="ECO:0000256" key="3">
    <source>
        <dbReference type="ARBA" id="ARBA00022618"/>
    </source>
</evidence>
<dbReference type="HAMAP" id="MF_01808">
    <property type="entry name" value="Recomb_XerC_XerD"/>
    <property type="match status" value="1"/>
</dbReference>
<evidence type="ECO:0000313" key="13">
    <source>
        <dbReference type="Proteomes" id="UP000177025"/>
    </source>
</evidence>
<proteinExistence type="inferred from homology"/>
<reference evidence="12 13" key="1">
    <citation type="journal article" date="2016" name="Nat. Commun.">
        <title>Thousands of microbial genomes shed light on interconnected biogeochemical processes in an aquifer system.</title>
        <authorList>
            <person name="Anantharaman K."/>
            <person name="Brown C.T."/>
            <person name="Hug L.A."/>
            <person name="Sharon I."/>
            <person name="Castelle C.J."/>
            <person name="Probst A.J."/>
            <person name="Thomas B.C."/>
            <person name="Singh A."/>
            <person name="Wilkins M.J."/>
            <person name="Karaoz U."/>
            <person name="Brodie E.L."/>
            <person name="Williams K.H."/>
            <person name="Hubbard S.S."/>
            <person name="Banfield J.F."/>
        </authorList>
    </citation>
    <scope>NUCLEOTIDE SEQUENCE [LARGE SCALE GENOMIC DNA]</scope>
</reference>
<dbReference type="EMBL" id="MEUM01000151">
    <property type="protein sequence ID" value="OGC39109.1"/>
    <property type="molecule type" value="Genomic_DNA"/>
</dbReference>
<dbReference type="CDD" id="cd00798">
    <property type="entry name" value="INT_XerDC_C"/>
    <property type="match status" value="1"/>
</dbReference>
<keyword evidence="5" id="KW-0229">DNA integration</keyword>
<keyword evidence="8" id="KW-0131">Cell cycle</keyword>
<dbReference type="InterPro" id="IPR010998">
    <property type="entry name" value="Integrase_recombinase_N"/>
</dbReference>
<dbReference type="InterPro" id="IPR002104">
    <property type="entry name" value="Integrase_catalytic"/>
</dbReference>
<dbReference type="PROSITE" id="PS51898">
    <property type="entry name" value="TYR_RECOMBINASE"/>
    <property type="match status" value="1"/>
</dbReference>
<dbReference type="PANTHER" id="PTHR30349:SF81">
    <property type="entry name" value="TYROSINE RECOMBINASE XERC"/>
    <property type="match status" value="1"/>
</dbReference>
<dbReference type="PROSITE" id="PS51900">
    <property type="entry name" value="CB"/>
    <property type="match status" value="1"/>
</dbReference>
<dbReference type="PANTHER" id="PTHR30349">
    <property type="entry name" value="PHAGE INTEGRASE-RELATED"/>
    <property type="match status" value="1"/>
</dbReference>
<dbReference type="SUPFAM" id="SSF56349">
    <property type="entry name" value="DNA breaking-rejoining enzymes"/>
    <property type="match status" value="1"/>
</dbReference>
<keyword evidence="3" id="KW-0132">Cell division</keyword>
<feature type="domain" description="Tyr recombinase" evidence="10">
    <location>
        <begin position="107"/>
        <end position="285"/>
    </location>
</feature>
<dbReference type="InterPro" id="IPR050090">
    <property type="entry name" value="Tyrosine_recombinase_XerCD"/>
</dbReference>
<dbReference type="GO" id="GO:0003677">
    <property type="term" value="F:DNA binding"/>
    <property type="evidence" value="ECO:0007669"/>
    <property type="project" value="UniProtKB-UniRule"/>
</dbReference>
<comment type="subcellular location">
    <subcellularLocation>
        <location evidence="1">Cytoplasm</location>
    </subcellularLocation>
</comment>
<gene>
    <name evidence="12" type="ORF">A2Y85_04520</name>
</gene>
<evidence type="ECO:0000259" key="11">
    <source>
        <dbReference type="PROSITE" id="PS51900"/>
    </source>
</evidence>
<dbReference type="Proteomes" id="UP000177025">
    <property type="component" value="Unassembled WGS sequence"/>
</dbReference>
<name>A0A1F4U2L2_UNCW3</name>
<dbReference type="GO" id="GO:0005737">
    <property type="term" value="C:cytoplasm"/>
    <property type="evidence" value="ECO:0007669"/>
    <property type="project" value="UniProtKB-SubCell"/>
</dbReference>
<protein>
    <recommendedName>
        <fullName evidence="14">Tyrosine recombinase XerC</fullName>
    </recommendedName>
</protein>
<evidence type="ECO:0000256" key="5">
    <source>
        <dbReference type="ARBA" id="ARBA00022908"/>
    </source>
</evidence>
<organism evidence="12 13">
    <name type="scientific">candidate division WOR-3 bacterium RBG_13_43_14</name>
    <dbReference type="NCBI Taxonomy" id="1802590"/>
    <lineage>
        <taxon>Bacteria</taxon>
        <taxon>Bacteria division WOR-3</taxon>
    </lineage>
</organism>
<keyword evidence="7" id="KW-0233">DNA recombination</keyword>
<dbReference type="AlphaFoldDB" id="A0A1F4U2L2"/>
<dbReference type="GO" id="GO:0007059">
    <property type="term" value="P:chromosome segregation"/>
    <property type="evidence" value="ECO:0007669"/>
    <property type="project" value="UniProtKB-KW"/>
</dbReference>
<dbReference type="GO" id="GO:0051301">
    <property type="term" value="P:cell division"/>
    <property type="evidence" value="ECO:0007669"/>
    <property type="project" value="UniProtKB-KW"/>
</dbReference>
<dbReference type="GO" id="GO:0015074">
    <property type="term" value="P:DNA integration"/>
    <property type="evidence" value="ECO:0007669"/>
    <property type="project" value="UniProtKB-KW"/>
</dbReference>
<dbReference type="NCBIfam" id="NF040815">
    <property type="entry name" value="recomb_XerA_Arch"/>
    <property type="match status" value="1"/>
</dbReference>
<evidence type="ECO:0000256" key="1">
    <source>
        <dbReference type="ARBA" id="ARBA00004496"/>
    </source>
</evidence>
<accession>A0A1F4U2L2</accession>
<dbReference type="InterPro" id="IPR004107">
    <property type="entry name" value="Integrase_SAM-like_N"/>
</dbReference>
<sequence length="285" mass="32792">MIDIDSALKGFEDQLIAQGDEYNTVQSYRYDMVQFSRYFQRQNTDIVSVSTKVLRNYLQELFDLGLQPTSINRKISTLKVFFRYLYTNHDIIVDPAADLELLKTGRRLPEILSVEDIKNLIESADEKTPIGLRDRTALELLYGAGLRISELLGLQIRDIDLQSRWLKITGKGNKQRIVPFGKAAVRAIENFLSNGRHILAKDRSAPFLIINARGRRMSRMGFTKILSKYRIKSGIRKRITPHMLRHSFATHLLEAGADLRVVQELLGHVDISTTQIYTHVDREYL</sequence>
<dbReference type="GO" id="GO:0006310">
    <property type="term" value="P:DNA recombination"/>
    <property type="evidence" value="ECO:0007669"/>
    <property type="project" value="UniProtKB-KW"/>
</dbReference>
<evidence type="ECO:0000256" key="7">
    <source>
        <dbReference type="ARBA" id="ARBA00023172"/>
    </source>
</evidence>
<evidence type="ECO:0000256" key="9">
    <source>
        <dbReference type="PROSITE-ProRule" id="PRU01248"/>
    </source>
</evidence>
<dbReference type="InterPro" id="IPR013762">
    <property type="entry name" value="Integrase-like_cat_sf"/>
</dbReference>
<dbReference type="Gene3D" id="1.10.150.130">
    <property type="match status" value="1"/>
</dbReference>
<keyword evidence="6 9" id="KW-0238">DNA-binding</keyword>
<evidence type="ECO:0000256" key="6">
    <source>
        <dbReference type="ARBA" id="ARBA00023125"/>
    </source>
</evidence>
<dbReference type="Gene3D" id="1.10.443.10">
    <property type="entry name" value="Intergrase catalytic core"/>
    <property type="match status" value="1"/>
</dbReference>
<keyword evidence="4" id="KW-0159">Chromosome partition</keyword>
<dbReference type="Pfam" id="PF00589">
    <property type="entry name" value="Phage_integrase"/>
    <property type="match status" value="1"/>
</dbReference>
<evidence type="ECO:0008006" key="14">
    <source>
        <dbReference type="Google" id="ProtNLM"/>
    </source>
</evidence>
<feature type="domain" description="Core-binding (CB)" evidence="11">
    <location>
        <begin position="2"/>
        <end position="86"/>
    </location>
</feature>
<dbReference type="InterPro" id="IPR044068">
    <property type="entry name" value="CB"/>
</dbReference>
<evidence type="ECO:0000256" key="4">
    <source>
        <dbReference type="ARBA" id="ARBA00022829"/>
    </source>
</evidence>
<dbReference type="Pfam" id="PF02899">
    <property type="entry name" value="Phage_int_SAM_1"/>
    <property type="match status" value="1"/>
</dbReference>
<dbReference type="InterPro" id="IPR011010">
    <property type="entry name" value="DNA_brk_join_enz"/>
</dbReference>
<evidence type="ECO:0000256" key="8">
    <source>
        <dbReference type="ARBA" id="ARBA00023306"/>
    </source>
</evidence>
<comment type="caution">
    <text evidence="12">The sequence shown here is derived from an EMBL/GenBank/DDBJ whole genome shotgun (WGS) entry which is preliminary data.</text>
</comment>
<feature type="non-terminal residue" evidence="12">
    <location>
        <position position="285"/>
    </location>
</feature>
<dbReference type="InterPro" id="IPR023009">
    <property type="entry name" value="Tyrosine_recombinase_XerC/XerD"/>
</dbReference>